<evidence type="ECO:0000313" key="2">
    <source>
        <dbReference type="Proteomes" id="UP001219605"/>
    </source>
</evidence>
<evidence type="ECO:0000313" key="1">
    <source>
        <dbReference type="EMBL" id="WDZ82445.1"/>
    </source>
</evidence>
<name>A0ABY7ZHI6_9ACTN</name>
<dbReference type="InterPro" id="IPR021373">
    <property type="entry name" value="DUF2993"/>
</dbReference>
<sequence>MRWLRDRRRLAALVTILVVTALSVAVAADRWVARTAAERLAGRLACLADLDRPPRVRVQGFPVLPDLLAGRVGRLSVQARDVRRGELRAALVEATLSDVRLPDDQPTRVGGLTVAVRVGFDALPAEVAGRPVRYRAADGLLAIETTAPLAGQQLPVTVLARPAVDAGALTVTPTEIEVMGMRRTAGSRIVDRITGGRDLSRPLPDLPTGLAWQAVEVVDDGLRLRLAGHDLTMSGAGDGHRGGTCGGS</sequence>
<dbReference type="RefSeq" id="WP_275028685.1">
    <property type="nucleotide sequence ID" value="NZ_CP118615.1"/>
</dbReference>
<dbReference type="Proteomes" id="UP001219605">
    <property type="component" value="Chromosome"/>
</dbReference>
<organism evidence="1 2">
    <name type="scientific">Micromonospora cathayae</name>
    <dbReference type="NCBI Taxonomy" id="3028804"/>
    <lineage>
        <taxon>Bacteria</taxon>
        <taxon>Bacillati</taxon>
        <taxon>Actinomycetota</taxon>
        <taxon>Actinomycetes</taxon>
        <taxon>Micromonosporales</taxon>
        <taxon>Micromonosporaceae</taxon>
        <taxon>Micromonospora</taxon>
    </lineage>
</organism>
<dbReference type="EMBL" id="CP118615">
    <property type="protein sequence ID" value="WDZ82445.1"/>
    <property type="molecule type" value="Genomic_DNA"/>
</dbReference>
<keyword evidence="2" id="KW-1185">Reference proteome</keyword>
<gene>
    <name evidence="1" type="ORF">PVK37_18350</name>
</gene>
<proteinExistence type="predicted"/>
<accession>A0ABY7ZHI6</accession>
<protein>
    <submittedName>
        <fullName evidence="1">DUF2993 domain-containing protein</fullName>
    </submittedName>
</protein>
<dbReference type="Pfam" id="PF11209">
    <property type="entry name" value="LmeA"/>
    <property type="match status" value="1"/>
</dbReference>
<reference evidence="1 2" key="1">
    <citation type="submission" date="2023-02" db="EMBL/GenBank/DDBJ databases">
        <authorList>
            <person name="Mo P."/>
        </authorList>
    </citation>
    <scope>NUCLEOTIDE SEQUENCE [LARGE SCALE GENOMIC DNA]</scope>
    <source>
        <strain evidence="1 2">HUAS 3</strain>
    </source>
</reference>